<keyword evidence="1" id="KW-0479">Metal-binding</keyword>
<feature type="compositionally biased region" description="Polar residues" evidence="5">
    <location>
        <begin position="314"/>
        <end position="325"/>
    </location>
</feature>
<dbReference type="Pfam" id="PF14372">
    <property type="entry name" value="hAT-like_RNase-H"/>
    <property type="match status" value="1"/>
</dbReference>
<dbReference type="AlphaFoldDB" id="A0AAD8N7T3"/>
<dbReference type="Proteomes" id="UP001237642">
    <property type="component" value="Unassembled WGS sequence"/>
</dbReference>
<accession>A0AAD8N7T3</accession>
<dbReference type="InterPro" id="IPR012337">
    <property type="entry name" value="RNaseH-like_sf"/>
</dbReference>
<dbReference type="GO" id="GO:0003677">
    <property type="term" value="F:DNA binding"/>
    <property type="evidence" value="ECO:0007669"/>
    <property type="project" value="InterPro"/>
</dbReference>
<reference evidence="7" key="2">
    <citation type="submission" date="2023-05" db="EMBL/GenBank/DDBJ databases">
        <authorList>
            <person name="Schelkunov M.I."/>
        </authorList>
    </citation>
    <scope>NUCLEOTIDE SEQUENCE</scope>
    <source>
        <strain evidence="7">Hsosn_3</strain>
        <tissue evidence="7">Leaf</tissue>
    </source>
</reference>
<organism evidence="7 8">
    <name type="scientific">Heracleum sosnowskyi</name>
    <dbReference type="NCBI Taxonomy" id="360622"/>
    <lineage>
        <taxon>Eukaryota</taxon>
        <taxon>Viridiplantae</taxon>
        <taxon>Streptophyta</taxon>
        <taxon>Embryophyta</taxon>
        <taxon>Tracheophyta</taxon>
        <taxon>Spermatophyta</taxon>
        <taxon>Magnoliopsida</taxon>
        <taxon>eudicotyledons</taxon>
        <taxon>Gunneridae</taxon>
        <taxon>Pentapetalae</taxon>
        <taxon>asterids</taxon>
        <taxon>campanulids</taxon>
        <taxon>Apiales</taxon>
        <taxon>Apiaceae</taxon>
        <taxon>Apioideae</taxon>
        <taxon>apioid superclade</taxon>
        <taxon>Tordylieae</taxon>
        <taxon>Tordyliinae</taxon>
        <taxon>Heracleum</taxon>
    </lineage>
</organism>
<keyword evidence="3" id="KW-0862">Zinc</keyword>
<keyword evidence="8" id="KW-1185">Reference proteome</keyword>
<keyword evidence="2 4" id="KW-0863">Zinc-finger</keyword>
<evidence type="ECO:0000313" key="7">
    <source>
        <dbReference type="EMBL" id="KAK1397803.1"/>
    </source>
</evidence>
<evidence type="ECO:0000256" key="5">
    <source>
        <dbReference type="SAM" id="MobiDB-lite"/>
    </source>
</evidence>
<dbReference type="SMART" id="SM00614">
    <property type="entry name" value="ZnF_BED"/>
    <property type="match status" value="1"/>
</dbReference>
<dbReference type="InterPro" id="IPR003656">
    <property type="entry name" value="Znf_BED"/>
</dbReference>
<evidence type="ECO:0000259" key="6">
    <source>
        <dbReference type="PROSITE" id="PS50808"/>
    </source>
</evidence>
<dbReference type="GO" id="GO:0008270">
    <property type="term" value="F:zinc ion binding"/>
    <property type="evidence" value="ECO:0007669"/>
    <property type="project" value="UniProtKB-KW"/>
</dbReference>
<dbReference type="EMBL" id="JAUIZM010000002">
    <property type="protein sequence ID" value="KAK1397803.1"/>
    <property type="molecule type" value="Genomic_DNA"/>
</dbReference>
<feature type="domain" description="BED-type" evidence="6">
    <location>
        <begin position="87"/>
        <end position="138"/>
    </location>
</feature>
<sequence>MSSGPAGKGKKGKKPSHVEIIPENAEYEEHLQSLGDETPSDDTGEQEEISTRKRKRDDTIRIPDASSKDKSGQTEVTTNPYAKKQRKKKSRSWQYLDEFEVNGEKWVRCKLCQTEIKRDKTCSTTQLNRHVDKCKVTHGVTRQTQLQFQKSGNAYEKVFPRYGASDSGFLSYVPEEEDWEKVEWVCSILGAFNEVTKIVSGTRYPTSNLFLSELKMVKHILDKRAIDRNLDIRMMTEAMKEKFDKYWGESNLIMSIGAVLDPRFKLILPTFCFPTLYPKENDSNKNLKYLSNILNELYQEYVSADRAKKKTDVGESSQVSSSNYDFTRDSSETPQGLNDYESFIRDSGAIHEPLKSELDDYLGCHGLKSQLSKMCSRAYFVSWSWIGNLECSRSRLQVFNVQNIAICQYLAI</sequence>
<evidence type="ECO:0000313" key="8">
    <source>
        <dbReference type="Proteomes" id="UP001237642"/>
    </source>
</evidence>
<protein>
    <recommendedName>
        <fullName evidence="6">BED-type domain-containing protein</fullName>
    </recommendedName>
</protein>
<dbReference type="PANTHER" id="PTHR23272:SF182">
    <property type="entry name" value="OS09G0381850 PROTEIN"/>
    <property type="match status" value="1"/>
</dbReference>
<reference evidence="7" key="1">
    <citation type="submission" date="2023-02" db="EMBL/GenBank/DDBJ databases">
        <title>Genome of toxic invasive species Heracleum sosnowskyi carries increased number of genes despite the absence of recent whole-genome duplications.</title>
        <authorList>
            <person name="Schelkunov M."/>
            <person name="Shtratnikova V."/>
            <person name="Makarenko M."/>
            <person name="Klepikova A."/>
            <person name="Omelchenko D."/>
            <person name="Novikova G."/>
            <person name="Obukhova E."/>
            <person name="Bogdanov V."/>
            <person name="Penin A."/>
            <person name="Logacheva M."/>
        </authorList>
    </citation>
    <scope>NUCLEOTIDE SEQUENCE</scope>
    <source>
        <strain evidence="7">Hsosn_3</strain>
        <tissue evidence="7">Leaf</tissue>
    </source>
</reference>
<evidence type="ECO:0000256" key="4">
    <source>
        <dbReference type="PROSITE-ProRule" id="PRU00027"/>
    </source>
</evidence>
<name>A0AAD8N7T3_9APIA</name>
<feature type="compositionally biased region" description="Acidic residues" evidence="5">
    <location>
        <begin position="38"/>
        <end position="48"/>
    </location>
</feature>
<feature type="region of interest" description="Disordered" evidence="5">
    <location>
        <begin position="1"/>
        <end position="87"/>
    </location>
</feature>
<feature type="compositionally biased region" description="Basic and acidic residues" evidence="5">
    <location>
        <begin position="56"/>
        <end position="72"/>
    </location>
</feature>
<dbReference type="PANTHER" id="PTHR23272">
    <property type="entry name" value="BED FINGER-RELATED"/>
    <property type="match status" value="1"/>
</dbReference>
<comment type="caution">
    <text evidence="7">The sequence shown here is derived from an EMBL/GenBank/DDBJ whole genome shotgun (WGS) entry which is preliminary data.</text>
</comment>
<proteinExistence type="predicted"/>
<dbReference type="InterPro" id="IPR025525">
    <property type="entry name" value="hAT-like_transposase_RNase-H"/>
</dbReference>
<dbReference type="PROSITE" id="PS50808">
    <property type="entry name" value="ZF_BED"/>
    <property type="match status" value="1"/>
</dbReference>
<feature type="region of interest" description="Disordered" evidence="5">
    <location>
        <begin position="312"/>
        <end position="338"/>
    </location>
</feature>
<gene>
    <name evidence="7" type="ORF">POM88_007666</name>
</gene>
<evidence type="ECO:0000256" key="2">
    <source>
        <dbReference type="ARBA" id="ARBA00022771"/>
    </source>
</evidence>
<evidence type="ECO:0000256" key="1">
    <source>
        <dbReference type="ARBA" id="ARBA00022723"/>
    </source>
</evidence>
<evidence type="ECO:0000256" key="3">
    <source>
        <dbReference type="ARBA" id="ARBA00022833"/>
    </source>
</evidence>
<dbReference type="SUPFAM" id="SSF53098">
    <property type="entry name" value="Ribonuclease H-like"/>
    <property type="match status" value="1"/>
</dbReference>